<dbReference type="EMBL" id="KU932260">
    <property type="protein sequence ID" value="APA33896.1"/>
    <property type="molecule type" value="mRNA"/>
</dbReference>
<dbReference type="Gene3D" id="2.40.10.10">
    <property type="entry name" value="Trypsin-like serine proteases"/>
    <property type="match status" value="2"/>
</dbReference>
<dbReference type="GO" id="GO:0006508">
    <property type="term" value="P:proteolysis"/>
    <property type="evidence" value="ECO:0007669"/>
    <property type="project" value="InterPro"/>
</dbReference>
<organism evidence="7">
    <name type="scientific">Nilaparvata lugens</name>
    <name type="common">Brown planthopper</name>
    <dbReference type="NCBI Taxonomy" id="108931"/>
    <lineage>
        <taxon>Eukaryota</taxon>
        <taxon>Metazoa</taxon>
        <taxon>Ecdysozoa</taxon>
        <taxon>Arthropoda</taxon>
        <taxon>Hexapoda</taxon>
        <taxon>Insecta</taxon>
        <taxon>Pterygota</taxon>
        <taxon>Neoptera</taxon>
        <taxon>Paraneoptera</taxon>
        <taxon>Hemiptera</taxon>
        <taxon>Auchenorrhyncha</taxon>
        <taxon>Fulgoroidea</taxon>
        <taxon>Delphacidae</taxon>
        <taxon>Delphacinae</taxon>
        <taxon>Nilaparvata</taxon>
    </lineage>
</organism>
<dbReference type="FunFam" id="2.40.10.10:FF:000028">
    <property type="entry name" value="Serine protease easter"/>
    <property type="match status" value="1"/>
</dbReference>
<reference evidence="7" key="2">
    <citation type="submission" date="2014-02" db="EMBL/GenBank/DDBJ databases">
        <authorList>
            <person name="Bao Y.-Y."/>
            <person name="Zhang C.-X."/>
        </authorList>
    </citation>
    <scope>NUCLEOTIDE SEQUENCE</scope>
</reference>
<evidence type="ECO:0000256" key="1">
    <source>
        <dbReference type="ARBA" id="ARBA00022729"/>
    </source>
</evidence>
<dbReference type="EMBL" id="KJ512074">
    <property type="protein sequence ID" value="AID60297.1"/>
    <property type="molecule type" value="mRNA"/>
</dbReference>
<accession>A0A068F668</accession>
<evidence type="ECO:0000256" key="3">
    <source>
        <dbReference type="ARBA" id="ARBA00023180"/>
    </source>
</evidence>
<dbReference type="OrthoDB" id="6609004at2759"/>
<comment type="similarity">
    <text evidence="4">Belongs to the peptidase S1 family. CLIP subfamily.</text>
</comment>
<dbReference type="Pfam" id="PF00089">
    <property type="entry name" value="Trypsin"/>
    <property type="match status" value="1"/>
</dbReference>
<name>A0A068F668_NILLU</name>
<dbReference type="InterPro" id="IPR009003">
    <property type="entry name" value="Peptidase_S1_PA"/>
</dbReference>
<keyword evidence="3" id="KW-0325">Glycoprotein</keyword>
<dbReference type="InterPro" id="IPR001254">
    <property type="entry name" value="Trypsin_dom"/>
</dbReference>
<dbReference type="PROSITE" id="PS00134">
    <property type="entry name" value="TRYPSIN_HIS"/>
    <property type="match status" value="1"/>
</dbReference>
<evidence type="ECO:0000256" key="5">
    <source>
        <dbReference type="SAM" id="SignalP"/>
    </source>
</evidence>
<dbReference type="GO" id="GO:0004252">
    <property type="term" value="F:serine-type endopeptidase activity"/>
    <property type="evidence" value="ECO:0007669"/>
    <property type="project" value="InterPro"/>
</dbReference>
<evidence type="ECO:0000313" key="7">
    <source>
        <dbReference type="EMBL" id="AID60297.1"/>
    </source>
</evidence>
<keyword evidence="2" id="KW-1015">Disulfide bond</keyword>
<evidence type="ECO:0000313" key="8">
    <source>
        <dbReference type="EMBL" id="APA33896.1"/>
    </source>
</evidence>
<feature type="signal peptide" evidence="5">
    <location>
        <begin position="1"/>
        <end position="18"/>
    </location>
</feature>
<reference evidence="7" key="1">
    <citation type="journal article" date="2014" name="BMC Genomics">
        <title>Genomic insights into the serine protease gene family and expression profile analysis in the planthopper, Nilaparvata lugens.</title>
        <authorList>
            <person name="Bao Y.Y."/>
            <person name="Qin X."/>
            <person name="Yu B."/>
            <person name="Chen L.B."/>
            <person name="Wang Z.C."/>
            <person name="Zhang C.X."/>
        </authorList>
    </citation>
    <scope>NUCLEOTIDE SEQUENCE</scope>
</reference>
<reference evidence="8" key="3">
    <citation type="journal article" date="2016" name="BMC Genomics">
        <title>Seminal fluid protein genes of the brown planthopper, Nilaparvata lugens.</title>
        <authorList>
            <person name="Yu B."/>
            <person name="Li D.T."/>
            <person name="Lu J.B."/>
            <person name="Zhang W.X."/>
            <person name="Zhang C.X."/>
        </authorList>
    </citation>
    <scope>NUCLEOTIDE SEQUENCE</scope>
    <source>
        <strain evidence="8">NlSFP_secreted_comp36693</strain>
    </source>
</reference>
<dbReference type="CDD" id="cd00190">
    <property type="entry name" value="Tryp_SPc"/>
    <property type="match status" value="1"/>
</dbReference>
<dbReference type="InterPro" id="IPR001314">
    <property type="entry name" value="Peptidase_S1A"/>
</dbReference>
<dbReference type="SMART" id="SM00020">
    <property type="entry name" value="Tryp_SPc"/>
    <property type="match status" value="1"/>
</dbReference>
<keyword evidence="1 5" id="KW-0732">Signal</keyword>
<evidence type="ECO:0000256" key="2">
    <source>
        <dbReference type="ARBA" id="ARBA00023157"/>
    </source>
</evidence>
<dbReference type="SUPFAM" id="SSF50494">
    <property type="entry name" value="Trypsin-like serine proteases"/>
    <property type="match status" value="1"/>
</dbReference>
<sequence length="310" mass="34104">MTTLSVLLLFSLINSVISSKFDPATHRGWHLVNDKKCGIRTQLRVIGGQDVTIGEFPWVVEFSVTKTKENITGFCTGAIISDQFVITAAHCQPEVPYTSKIIVGNVDRNQDPDCDAETNICAPPMKEYEVDKFFHPDYVHFPNGRDIALVKIHDKFEFNDFVSPICLEHGELISKDYTGSDAEFAGWGLLKIDPVTNESSAHTTMQKITLPVQNKSGCAHSIDFILLSSDIEHDKDSFICAGGTAGEYIFPGDSGGVLAVAETVGDDIPRFYGLGVAAMCSEVPSIADVFTKISYYMEWIMDTIANESKI</sequence>
<feature type="chain" id="PRO_5001650346" evidence="5">
    <location>
        <begin position="19"/>
        <end position="310"/>
    </location>
</feature>
<dbReference type="InterPro" id="IPR043504">
    <property type="entry name" value="Peptidase_S1_PA_chymotrypsin"/>
</dbReference>
<dbReference type="InterPro" id="IPR051487">
    <property type="entry name" value="Ser/Thr_Proteases_Immune/Dev"/>
</dbReference>
<dbReference type="AlphaFoldDB" id="A0A068F668"/>
<dbReference type="PROSITE" id="PS50240">
    <property type="entry name" value="TRYPSIN_DOM"/>
    <property type="match status" value="1"/>
</dbReference>
<evidence type="ECO:0000259" key="6">
    <source>
        <dbReference type="PROSITE" id="PS50240"/>
    </source>
</evidence>
<evidence type="ECO:0000256" key="4">
    <source>
        <dbReference type="ARBA" id="ARBA00024195"/>
    </source>
</evidence>
<proteinExistence type="evidence at transcript level"/>
<dbReference type="PANTHER" id="PTHR24256">
    <property type="entry name" value="TRYPTASE-RELATED"/>
    <property type="match status" value="1"/>
</dbReference>
<dbReference type="PRINTS" id="PR00722">
    <property type="entry name" value="CHYMOTRYPSIN"/>
</dbReference>
<dbReference type="InterPro" id="IPR018114">
    <property type="entry name" value="TRYPSIN_HIS"/>
</dbReference>
<protein>
    <submittedName>
        <fullName evidence="7">Easter-13</fullName>
    </submittedName>
    <submittedName>
        <fullName evidence="8">Seminal fluid protein</fullName>
    </submittedName>
</protein>
<feature type="domain" description="Peptidase S1" evidence="6">
    <location>
        <begin position="45"/>
        <end position="305"/>
    </location>
</feature>